<dbReference type="AlphaFoldDB" id="A0A4Y9ZDI6"/>
<evidence type="ECO:0000313" key="2">
    <source>
        <dbReference type="EMBL" id="TFY72642.1"/>
    </source>
</evidence>
<evidence type="ECO:0000256" key="1">
    <source>
        <dbReference type="SAM" id="MobiDB-lite"/>
    </source>
</evidence>
<organism evidence="2 3">
    <name type="scientific">Dentipellis fragilis</name>
    <dbReference type="NCBI Taxonomy" id="205917"/>
    <lineage>
        <taxon>Eukaryota</taxon>
        <taxon>Fungi</taxon>
        <taxon>Dikarya</taxon>
        <taxon>Basidiomycota</taxon>
        <taxon>Agaricomycotina</taxon>
        <taxon>Agaricomycetes</taxon>
        <taxon>Russulales</taxon>
        <taxon>Hericiaceae</taxon>
        <taxon>Dentipellis</taxon>
    </lineage>
</organism>
<comment type="caution">
    <text evidence="2">The sequence shown here is derived from an EMBL/GenBank/DDBJ whole genome shotgun (WGS) entry which is preliminary data.</text>
</comment>
<proteinExistence type="predicted"/>
<reference evidence="2 3" key="1">
    <citation type="submission" date="2019-02" db="EMBL/GenBank/DDBJ databases">
        <title>Genome sequencing of the rare red list fungi Dentipellis fragilis.</title>
        <authorList>
            <person name="Buettner E."/>
            <person name="Kellner H."/>
        </authorList>
    </citation>
    <scope>NUCLEOTIDE SEQUENCE [LARGE SCALE GENOMIC DNA]</scope>
    <source>
        <strain evidence="2 3">DSM 105465</strain>
    </source>
</reference>
<sequence length="283" mass="31253">MQQATRPFSFLRSACQSLHTTAGISAFPLAMLKRQRASSPIPSMMPEIPLLPSDPSPIDYTQHAMKRRRMVPPSLDGSMRGWNVAPIPNDADDGEESWYPRDDMGCSNHASTSQSTSQGTGEYTKFNSLLHDLHAEHQFRRMISPSSGSTIPFVANDHRGQPFLHSNATIHHPTPARQPRPSCVLPMPFSPPSPEPDAHPQDGQLSILKGLYAGSAPLLGTLEDVIPDEGQKVKENYAGANKWVSFAIDWETGLTYLGYLRLIRTLFLSRRARSDQGPSPESQ</sequence>
<feature type="region of interest" description="Disordered" evidence="1">
    <location>
        <begin position="86"/>
        <end position="122"/>
    </location>
</feature>
<dbReference type="EMBL" id="SEOQ01000009">
    <property type="protein sequence ID" value="TFY72642.1"/>
    <property type="molecule type" value="Genomic_DNA"/>
</dbReference>
<feature type="compositionally biased region" description="Low complexity" evidence="1">
    <location>
        <begin position="111"/>
        <end position="121"/>
    </location>
</feature>
<evidence type="ECO:0000313" key="3">
    <source>
        <dbReference type="Proteomes" id="UP000298327"/>
    </source>
</evidence>
<gene>
    <name evidence="2" type="ORF">EVG20_g377</name>
</gene>
<protein>
    <submittedName>
        <fullName evidence="2">Uncharacterized protein</fullName>
    </submittedName>
</protein>
<accession>A0A4Y9ZDI6</accession>
<dbReference type="Proteomes" id="UP000298327">
    <property type="component" value="Unassembled WGS sequence"/>
</dbReference>
<dbReference type="OrthoDB" id="3262473at2759"/>
<name>A0A4Y9ZDI6_9AGAM</name>
<keyword evidence="3" id="KW-1185">Reference proteome</keyword>